<name>A0A9N9XCF3_DIABA</name>
<evidence type="ECO:0000313" key="3">
    <source>
        <dbReference type="Proteomes" id="UP001153709"/>
    </source>
</evidence>
<organism evidence="2 3">
    <name type="scientific">Diabrotica balteata</name>
    <name type="common">Banded cucumber beetle</name>
    <dbReference type="NCBI Taxonomy" id="107213"/>
    <lineage>
        <taxon>Eukaryota</taxon>
        <taxon>Metazoa</taxon>
        <taxon>Ecdysozoa</taxon>
        <taxon>Arthropoda</taxon>
        <taxon>Hexapoda</taxon>
        <taxon>Insecta</taxon>
        <taxon>Pterygota</taxon>
        <taxon>Neoptera</taxon>
        <taxon>Endopterygota</taxon>
        <taxon>Coleoptera</taxon>
        <taxon>Polyphaga</taxon>
        <taxon>Cucujiformia</taxon>
        <taxon>Chrysomeloidea</taxon>
        <taxon>Chrysomelidae</taxon>
        <taxon>Galerucinae</taxon>
        <taxon>Diabroticina</taxon>
        <taxon>Diabroticites</taxon>
        <taxon>Diabrotica</taxon>
    </lineage>
</organism>
<dbReference type="EMBL" id="OU898279">
    <property type="protein sequence ID" value="CAG9833806.1"/>
    <property type="molecule type" value="Genomic_DNA"/>
</dbReference>
<dbReference type="Proteomes" id="UP001153709">
    <property type="component" value="Chromosome 4"/>
</dbReference>
<keyword evidence="3" id="KW-1185">Reference proteome</keyword>
<reference evidence="2" key="1">
    <citation type="submission" date="2022-01" db="EMBL/GenBank/DDBJ databases">
        <authorList>
            <person name="King R."/>
        </authorList>
    </citation>
    <scope>NUCLEOTIDE SEQUENCE</scope>
</reference>
<feature type="coiled-coil region" evidence="1">
    <location>
        <begin position="205"/>
        <end position="494"/>
    </location>
</feature>
<keyword evidence="1" id="KW-0175">Coiled coil</keyword>
<gene>
    <name evidence="2" type="ORF">DIABBA_LOCUS7179</name>
</gene>
<dbReference type="OrthoDB" id="7451790at2759"/>
<evidence type="ECO:0000256" key="1">
    <source>
        <dbReference type="SAM" id="Coils"/>
    </source>
</evidence>
<feature type="coiled-coil region" evidence="1">
    <location>
        <begin position="520"/>
        <end position="708"/>
    </location>
</feature>
<protein>
    <submittedName>
        <fullName evidence="2">Uncharacterized protein</fullName>
    </submittedName>
</protein>
<sequence>MQYGLKMYGDCKTHYICGDCKNPMVKSISKVQKWMNSCGEEECVHRSYRCSSQNSTANKKRNKSKSKISLVSDKNKKSVSFLDRCPGKILRSASMIQPYTANKDFPVHSRQIPVQTTTHIIAKPPPSTNPVRTCSCVSNMIANKENFLASHNNLQCTCPNPIQQVNHRVSNTRFLISGLKTELNKVKSQLNDISVANKSGPSSLINTIEAEKEISQLKLQNVQLKKELDIKQKELALSIKEVERAKEVLTEYEQKVRALHEQALRSSKLIKQNKDEFCKCLQEKEAEIKKLKESNESLLRSIRESEVTYKEMSNEYEALKTSFNVETTKLSALTEDSKNFCECIKILEKQLENARKETEVYKEEVKSLEQHILNFECQLCQKLKTKARKHKLKINNKIKEHDEKEQAMMFTITQLSNELEVTKQIKTSHEKLQNKYNDLEQQMKKQEEDLCKYKVLKEKYQEEFDRFHQNEEHYEKDRQQLRNLVEELTAVIKQNKVTLQQLTAINKHQEQLLLSQTSIISEKDGKIKLANSEIEMLRKQSLELQEEISVLKKSLLEPCQHESHLQLIEELQNIRMKLNEEIEKRLIKEKIIDDQADTIAQLQQQIKEKIMELNHSKQEIRSAEQEIVGINEDLINTQLELKEQYVKKEQLNRRLKELKNQNSTLNVEISQLEFLVEQTVGTEKQAMIDSLQQQIKDIQKECEAEKLKVCSEKEKAVEAAQFATQKLLDTVNDFQRQVSAQKKVQYLLTKMLHDKEEDLRTVHSRLHSINSLTLNLDKDCPIDELFKNDNIIFSEPNTACSYISSCSYCSKEPGKCRKPQTIRRPQFYDIQCTDEEPIKD</sequence>
<accession>A0A9N9XCF3</accession>
<proteinExistence type="predicted"/>
<evidence type="ECO:0000313" key="2">
    <source>
        <dbReference type="EMBL" id="CAG9833806.1"/>
    </source>
</evidence>
<dbReference type="AlphaFoldDB" id="A0A9N9XCF3"/>